<dbReference type="Proteomes" id="UP000499080">
    <property type="component" value="Unassembled WGS sequence"/>
</dbReference>
<organism evidence="1 2">
    <name type="scientific">Araneus ventricosus</name>
    <name type="common">Orbweaver spider</name>
    <name type="synonym">Epeira ventricosa</name>
    <dbReference type="NCBI Taxonomy" id="182803"/>
    <lineage>
        <taxon>Eukaryota</taxon>
        <taxon>Metazoa</taxon>
        <taxon>Ecdysozoa</taxon>
        <taxon>Arthropoda</taxon>
        <taxon>Chelicerata</taxon>
        <taxon>Arachnida</taxon>
        <taxon>Araneae</taxon>
        <taxon>Araneomorphae</taxon>
        <taxon>Entelegynae</taxon>
        <taxon>Araneoidea</taxon>
        <taxon>Araneidae</taxon>
        <taxon>Araneus</taxon>
    </lineage>
</organism>
<name>A0A4Y2EFP3_ARAVE</name>
<accession>A0A4Y2EFP3</accession>
<gene>
    <name evidence="1" type="ORF">AVEN_35267_1</name>
</gene>
<evidence type="ECO:0000313" key="2">
    <source>
        <dbReference type="Proteomes" id="UP000499080"/>
    </source>
</evidence>
<protein>
    <submittedName>
        <fullName evidence="1">Uncharacterized protein</fullName>
    </submittedName>
</protein>
<dbReference type="EMBL" id="BGPR01000590">
    <property type="protein sequence ID" value="GBM27607.1"/>
    <property type="molecule type" value="Genomic_DNA"/>
</dbReference>
<sequence>MANINRRALTKPEQKSLPFIFRIILNLDFYSRGLPFPKTINIKNYFTYITRIIPKNCHKPLCLMILTQIQTGSLEDPKPIRFQPLLDGVIKTGKSEQIKDGLLINDNKWMPIRLAAAFSFA</sequence>
<reference evidence="1 2" key="1">
    <citation type="journal article" date="2019" name="Sci. Rep.">
        <title>Orb-weaving spider Araneus ventricosus genome elucidates the spidroin gene catalogue.</title>
        <authorList>
            <person name="Kono N."/>
            <person name="Nakamura H."/>
            <person name="Ohtoshi R."/>
            <person name="Moran D.A.P."/>
            <person name="Shinohara A."/>
            <person name="Yoshida Y."/>
            <person name="Fujiwara M."/>
            <person name="Mori M."/>
            <person name="Tomita M."/>
            <person name="Arakawa K."/>
        </authorList>
    </citation>
    <scope>NUCLEOTIDE SEQUENCE [LARGE SCALE GENOMIC DNA]</scope>
</reference>
<dbReference type="AlphaFoldDB" id="A0A4Y2EFP3"/>
<comment type="caution">
    <text evidence="1">The sequence shown here is derived from an EMBL/GenBank/DDBJ whole genome shotgun (WGS) entry which is preliminary data.</text>
</comment>
<evidence type="ECO:0000313" key="1">
    <source>
        <dbReference type="EMBL" id="GBM27607.1"/>
    </source>
</evidence>
<proteinExistence type="predicted"/>
<keyword evidence="2" id="KW-1185">Reference proteome</keyword>